<feature type="transmembrane region" description="Helical" evidence="7">
    <location>
        <begin position="61"/>
        <end position="79"/>
    </location>
</feature>
<comment type="similarity">
    <text evidence="2">Belongs to the VirD4/TraG family.</text>
</comment>
<dbReference type="EMBL" id="JAMZFW010000006">
    <property type="protein sequence ID" value="MCP1102000.1"/>
    <property type="molecule type" value="Genomic_DNA"/>
</dbReference>
<dbReference type="PANTHER" id="PTHR37937:SF1">
    <property type="entry name" value="CONJUGATIVE TRANSFER: DNA TRANSPORT"/>
    <property type="match status" value="1"/>
</dbReference>
<keyword evidence="5 7" id="KW-1133">Transmembrane helix</keyword>
<dbReference type="NCBIfam" id="NF045973">
    <property type="entry name" value="conju_CD1115"/>
    <property type="match status" value="1"/>
</dbReference>
<sequence length="742" mass="85788">MIYKRKPPYSLYIISLILFTVFGYFLGGIHKFKEVTINNLQENFTYIVTHPLTNWWNDKSLAWIGLLFVAWIMFVSWYSTNNRNFHFDREHGSADWGDVKKINKMLADKDDQHNTIVSYNLKISDKALSNNNMVVIGSSGTFKSTAVVGPNLLLANTSNVVLDVKGELQRLYGKFLQGLGCRVLSLNLKDPWMSDRYNPFVYIRRENDVIRLITNLHESVRKPEAMSGDPFWDDGVDLYLMALFFYEWLQAKEEKRVGSMNNILELVNEESIVVDAENGITKLQLRMDKLSRVKGENYPPVRDYRKLKDGAPETVRSIVLMVNAMLKLCETADVKRIFSGNDIDLEEIGMGVGGNPKRKTVLFLVLPDNDKSYNFLISMFYTQAFDVLMRKADSLDARTLPIHVRFWMDEFYAGAKPTDPDVLLGVIRSRNISMVPILQSPAQLKVLFKNDKWETIWDNAPCVIFLGAGAKAHETHKWISESLGKATIDTRSDGVHLGKNGNANKNFQHAGRELMTPDEVRMLKRDECIIFIEGQNPIFDVKPIPFKHPMIRKVYKMKQYGEAMSAGLYDHPVRTVYNEETLEYRTITHKKAFQPLNKEEITWYEEASKKDKSIKIFNVDQEDVLYLNWDVKPRLSEDEVADLFRNSFKNSVDPSNIPDDVTNFNERTEFRHINTWDLSGTIYDCLKRYANNLSEEQIEQIVSGLESGLTDRQIKEYFILDAIKMEQFKRAFILKNKYIKNS</sequence>
<dbReference type="InterPro" id="IPR003688">
    <property type="entry name" value="TraG/VirD4"/>
</dbReference>
<organism evidence="8 9">
    <name type="scientific">Aequitasia blattaphilus</name>
    <dbReference type="NCBI Taxonomy" id="2949332"/>
    <lineage>
        <taxon>Bacteria</taxon>
        <taxon>Bacillati</taxon>
        <taxon>Bacillota</taxon>
        <taxon>Clostridia</taxon>
        <taxon>Lachnospirales</taxon>
        <taxon>Lachnospiraceae</taxon>
        <taxon>Aequitasia</taxon>
    </lineage>
</organism>
<evidence type="ECO:0000256" key="2">
    <source>
        <dbReference type="ARBA" id="ARBA00008806"/>
    </source>
</evidence>
<feature type="transmembrane region" description="Helical" evidence="7">
    <location>
        <begin position="9"/>
        <end position="29"/>
    </location>
</feature>
<evidence type="ECO:0000256" key="1">
    <source>
        <dbReference type="ARBA" id="ARBA00004651"/>
    </source>
</evidence>
<keyword evidence="4 7" id="KW-0812">Transmembrane</keyword>
<evidence type="ECO:0000313" key="9">
    <source>
        <dbReference type="Proteomes" id="UP001523566"/>
    </source>
</evidence>
<dbReference type="SUPFAM" id="SSF52540">
    <property type="entry name" value="P-loop containing nucleoside triphosphate hydrolases"/>
    <property type="match status" value="1"/>
</dbReference>
<keyword evidence="6 7" id="KW-0472">Membrane</keyword>
<dbReference type="InterPro" id="IPR027417">
    <property type="entry name" value="P-loop_NTPase"/>
</dbReference>
<reference evidence="8 9" key="1">
    <citation type="journal article" date="2022" name="Genome Biol. Evol.">
        <title>Host diet, physiology and behaviors set the stage for Lachnospiraceae cladogenesis.</title>
        <authorList>
            <person name="Vera-Ponce De Leon A."/>
            <person name="Schneider M."/>
            <person name="Jahnes B.C."/>
            <person name="Sadowski V."/>
            <person name="Camuy-Velez L.A."/>
            <person name="Duan J."/>
            <person name="Sabree Z.L."/>
        </authorList>
    </citation>
    <scope>NUCLEOTIDE SEQUENCE [LARGE SCALE GENOMIC DNA]</scope>
    <source>
        <strain evidence="8 9">PAL113</strain>
    </source>
</reference>
<accession>A0ABT1E851</accession>
<protein>
    <submittedName>
        <fullName evidence="8">Type IV secretory system conjugative DNA transfer family protein</fullName>
    </submittedName>
</protein>
<dbReference type="Gene3D" id="3.40.50.300">
    <property type="entry name" value="P-loop containing nucleotide triphosphate hydrolases"/>
    <property type="match status" value="1"/>
</dbReference>
<dbReference type="Proteomes" id="UP001523566">
    <property type="component" value="Unassembled WGS sequence"/>
</dbReference>
<evidence type="ECO:0000256" key="5">
    <source>
        <dbReference type="ARBA" id="ARBA00022989"/>
    </source>
</evidence>
<proteinExistence type="inferred from homology"/>
<comment type="caution">
    <text evidence="8">The sequence shown here is derived from an EMBL/GenBank/DDBJ whole genome shotgun (WGS) entry which is preliminary data.</text>
</comment>
<keyword evidence="3" id="KW-1003">Cell membrane</keyword>
<evidence type="ECO:0000256" key="6">
    <source>
        <dbReference type="ARBA" id="ARBA00023136"/>
    </source>
</evidence>
<evidence type="ECO:0000313" key="8">
    <source>
        <dbReference type="EMBL" id="MCP1102000.1"/>
    </source>
</evidence>
<comment type="subcellular location">
    <subcellularLocation>
        <location evidence="1">Cell membrane</location>
        <topology evidence="1">Multi-pass membrane protein</topology>
    </subcellularLocation>
</comment>
<dbReference type="PANTHER" id="PTHR37937">
    <property type="entry name" value="CONJUGATIVE TRANSFER: DNA TRANSPORT"/>
    <property type="match status" value="1"/>
</dbReference>
<dbReference type="CDD" id="cd01127">
    <property type="entry name" value="TrwB_TraG_TraD_VirD4"/>
    <property type="match status" value="1"/>
</dbReference>
<evidence type="ECO:0000256" key="4">
    <source>
        <dbReference type="ARBA" id="ARBA00022692"/>
    </source>
</evidence>
<dbReference type="RefSeq" id="WP_262065788.1">
    <property type="nucleotide sequence ID" value="NZ_JAMXOD010000006.1"/>
</dbReference>
<evidence type="ECO:0000256" key="7">
    <source>
        <dbReference type="SAM" id="Phobius"/>
    </source>
</evidence>
<keyword evidence="9" id="KW-1185">Reference proteome</keyword>
<evidence type="ECO:0000256" key="3">
    <source>
        <dbReference type="ARBA" id="ARBA00022475"/>
    </source>
</evidence>
<name>A0ABT1E851_9FIRM</name>
<dbReference type="InterPro" id="IPR051539">
    <property type="entry name" value="T4SS-coupling_protein"/>
</dbReference>
<dbReference type="Pfam" id="PF02534">
    <property type="entry name" value="T4SS-DNA_transf"/>
    <property type="match status" value="1"/>
</dbReference>
<gene>
    <name evidence="8" type="ORF">NK125_06160</name>
</gene>